<comment type="caution">
    <text evidence="2">The sequence shown here is derived from an EMBL/GenBank/DDBJ whole genome shotgun (WGS) entry which is preliminary data.</text>
</comment>
<dbReference type="Proteomes" id="UP000836402">
    <property type="component" value="Unassembled WGS sequence"/>
</dbReference>
<keyword evidence="1" id="KW-0812">Transmembrane</keyword>
<name>A0ABN7J9I2_9BASI</name>
<dbReference type="EMBL" id="CAJHJG010006925">
    <property type="protein sequence ID" value="CAD6960946.1"/>
    <property type="molecule type" value="Genomic_DNA"/>
</dbReference>
<gene>
    <name evidence="2" type="ORF">JKIAZH3_G8224</name>
</gene>
<organism evidence="2 3">
    <name type="scientific">Tilletia caries</name>
    <name type="common">wheat bunt fungus</name>
    <dbReference type="NCBI Taxonomy" id="13290"/>
    <lineage>
        <taxon>Eukaryota</taxon>
        <taxon>Fungi</taxon>
        <taxon>Dikarya</taxon>
        <taxon>Basidiomycota</taxon>
        <taxon>Ustilaginomycotina</taxon>
        <taxon>Exobasidiomycetes</taxon>
        <taxon>Tilletiales</taxon>
        <taxon>Tilletiaceae</taxon>
        <taxon>Tilletia</taxon>
    </lineage>
</organism>
<feature type="non-terminal residue" evidence="2">
    <location>
        <position position="1"/>
    </location>
</feature>
<proteinExistence type="predicted"/>
<keyword evidence="1" id="KW-0472">Membrane</keyword>
<feature type="transmembrane region" description="Helical" evidence="1">
    <location>
        <begin position="12"/>
        <end position="42"/>
    </location>
</feature>
<accession>A0ABN7J9I2</accession>
<sequence>ASPPLPVIISQLASLIPAVITTMKFAALLVAAVAGLATSVVAEANVMAQARGDIHNEFCDNSCKKAWSVNVRTKPVSLLTI</sequence>
<evidence type="ECO:0000313" key="2">
    <source>
        <dbReference type="EMBL" id="CAD6960946.1"/>
    </source>
</evidence>
<keyword evidence="3" id="KW-1185">Reference proteome</keyword>
<keyword evidence="1" id="KW-1133">Transmembrane helix</keyword>
<evidence type="ECO:0000313" key="3">
    <source>
        <dbReference type="Proteomes" id="UP000836402"/>
    </source>
</evidence>
<protein>
    <submittedName>
        <fullName evidence="2">Uncharacterized protein</fullName>
    </submittedName>
</protein>
<reference evidence="2" key="1">
    <citation type="submission" date="2020-10" db="EMBL/GenBank/DDBJ databases">
        <authorList>
            <person name="Sedaghatjoo S."/>
        </authorList>
    </citation>
    <scope>NUCLEOTIDE SEQUENCE</scope>
    <source>
        <strain evidence="2">AZH3</strain>
    </source>
</reference>
<evidence type="ECO:0000256" key="1">
    <source>
        <dbReference type="SAM" id="Phobius"/>
    </source>
</evidence>